<reference evidence="7 8" key="1">
    <citation type="submission" date="2015-07" db="EMBL/GenBank/DDBJ databases">
        <authorList>
            <person name="Noorani M."/>
        </authorList>
    </citation>
    <scope>NUCLEOTIDE SEQUENCE [LARGE SCALE GENOMIC DNA]</scope>
    <source>
        <strain evidence="7 8">CECT 5088</strain>
    </source>
</reference>
<accession>A0A0M6XV75</accession>
<keyword evidence="1 4" id="KW-0378">Hydrolase</keyword>
<dbReference type="PANTHER" id="PTHR28283:SF1">
    <property type="entry name" value="3',5'-CYCLIC-NUCLEOTIDE PHOSPHODIESTERASE 1"/>
    <property type="match status" value="1"/>
</dbReference>
<dbReference type="InterPro" id="IPR036866">
    <property type="entry name" value="RibonucZ/Hydroxyglut_hydro"/>
</dbReference>
<evidence type="ECO:0000256" key="5">
    <source>
        <dbReference type="SAM" id="SignalP"/>
    </source>
</evidence>
<dbReference type="STRING" id="282197.SAMN04488517_102690"/>
<evidence type="ECO:0000256" key="1">
    <source>
        <dbReference type="ARBA" id="ARBA00022801"/>
    </source>
</evidence>
<dbReference type="EMBL" id="CXPG01000020">
    <property type="protein sequence ID" value="CTQ33854.1"/>
    <property type="molecule type" value="Genomic_DNA"/>
</dbReference>
<dbReference type="AlphaFoldDB" id="A0A0M6XV75"/>
<dbReference type="OrthoDB" id="9773738at2"/>
<keyword evidence="8" id="KW-1185">Reference proteome</keyword>
<name>A0A0M6XV75_9RHOB</name>
<dbReference type="GO" id="GO:1902660">
    <property type="term" value="P:negative regulation of glucose mediated signaling pathway"/>
    <property type="evidence" value="ECO:0007669"/>
    <property type="project" value="TreeGrafter"/>
</dbReference>
<evidence type="ECO:0000256" key="3">
    <source>
        <dbReference type="ARBA" id="ARBA00025762"/>
    </source>
</evidence>
<dbReference type="InterPro" id="IPR001279">
    <property type="entry name" value="Metallo-B-lactamas"/>
</dbReference>
<dbReference type="SUPFAM" id="SSF56281">
    <property type="entry name" value="Metallo-hydrolase/oxidoreductase"/>
    <property type="match status" value="1"/>
</dbReference>
<dbReference type="PROSITE" id="PS00607">
    <property type="entry name" value="PDEASE_II"/>
    <property type="match status" value="1"/>
</dbReference>
<feature type="domain" description="Metallo-beta-lactamase" evidence="6">
    <location>
        <begin position="56"/>
        <end position="254"/>
    </location>
</feature>
<proteinExistence type="inferred from homology"/>
<organism evidence="7 8">
    <name type="scientific">Jannaschia rubra</name>
    <dbReference type="NCBI Taxonomy" id="282197"/>
    <lineage>
        <taxon>Bacteria</taxon>
        <taxon>Pseudomonadati</taxon>
        <taxon>Pseudomonadota</taxon>
        <taxon>Alphaproteobacteria</taxon>
        <taxon>Rhodobacterales</taxon>
        <taxon>Roseobacteraceae</taxon>
        <taxon>Jannaschia</taxon>
    </lineage>
</organism>
<protein>
    <submittedName>
        <fullName evidence="7">Low-affinity cAMP phosphodiesterase</fullName>
    </submittedName>
</protein>
<dbReference type="InterPro" id="IPR024225">
    <property type="entry name" value="cAMP-PdiesteraseII_CS"/>
</dbReference>
<dbReference type="PRINTS" id="PR00388">
    <property type="entry name" value="PDIESTERASE2"/>
</dbReference>
<dbReference type="SMART" id="SM00849">
    <property type="entry name" value="Lactamase_B"/>
    <property type="match status" value="1"/>
</dbReference>
<dbReference type="RefSeq" id="WP_074962482.1">
    <property type="nucleotide sequence ID" value="NZ_CXPG01000020.1"/>
</dbReference>
<dbReference type="GO" id="GO:0047555">
    <property type="term" value="F:3',5'-cyclic-GMP phosphodiesterase activity"/>
    <property type="evidence" value="ECO:0007669"/>
    <property type="project" value="TreeGrafter"/>
</dbReference>
<gene>
    <name evidence="7" type="ORF">JAN5088_02640</name>
</gene>
<dbReference type="GO" id="GO:0006198">
    <property type="term" value="P:cAMP catabolic process"/>
    <property type="evidence" value="ECO:0007669"/>
    <property type="project" value="UniProtKB-UniRule"/>
</dbReference>
<dbReference type="PANTHER" id="PTHR28283">
    <property type="entry name" value="3',5'-CYCLIC-NUCLEOTIDE PHOSPHODIESTERASE 1"/>
    <property type="match status" value="1"/>
</dbReference>
<evidence type="ECO:0000259" key="6">
    <source>
        <dbReference type="SMART" id="SM00849"/>
    </source>
</evidence>
<dbReference type="CDD" id="cd07735">
    <property type="entry name" value="class_II_PDE_MBL-fold"/>
    <property type="match status" value="1"/>
</dbReference>
<dbReference type="Proteomes" id="UP000048908">
    <property type="component" value="Unassembled WGS sequence"/>
</dbReference>
<dbReference type="Pfam" id="PF02112">
    <property type="entry name" value="PDEase_II"/>
    <property type="match status" value="1"/>
</dbReference>
<comment type="similarity">
    <text evidence="3 4">Belongs to the cyclic nucleotide phosphodiesterase class-II family.</text>
</comment>
<sequence length="328" mass="33996">MRTAIAATLAPLPLGAWAEGFTIVTLGARGGIEDGNLSAFLIHPAGDPRGVTCDAGSLVSGLRAAGEAGVFDGIAVPEDSGMTRVGHVLTDVIRGYFISHAHLDHVAGLVIASPDDSAKPIHALPSVLEAIEATYFNWTAWPNFGPSGVEPHLGKYAYVPLVPGEAIAVEGTAMTATAYPLDHGPVESTAFLFEAGGDAVLCLGDTGPDRVEGGAKLRALWQAVAPLAASGALKAVIIESSYPSDRPDDALFGHLTPALIHEEMDVLAGLAGAEALRGLEVIVSHTKYLLTEGPLAQDVMLEELKTGDRLGLTYRIPEQGVAWTVGGD</sequence>
<evidence type="ECO:0000313" key="8">
    <source>
        <dbReference type="Proteomes" id="UP000048908"/>
    </source>
</evidence>
<feature type="signal peptide" evidence="5">
    <location>
        <begin position="1"/>
        <end position="18"/>
    </location>
</feature>
<dbReference type="PIRSF" id="PIRSF000962">
    <property type="entry name" value="Cyc_nuc_PDEase"/>
    <property type="match status" value="1"/>
</dbReference>
<feature type="chain" id="PRO_5005807215" evidence="5">
    <location>
        <begin position="19"/>
        <end position="328"/>
    </location>
</feature>
<keyword evidence="2 4" id="KW-0114">cAMP</keyword>
<dbReference type="Gene3D" id="3.60.15.10">
    <property type="entry name" value="Ribonuclease Z/Hydroxyacylglutathione hydrolase-like"/>
    <property type="match status" value="1"/>
</dbReference>
<evidence type="ECO:0000256" key="2">
    <source>
        <dbReference type="ARBA" id="ARBA00023149"/>
    </source>
</evidence>
<dbReference type="InterPro" id="IPR000396">
    <property type="entry name" value="Pdiesterase2"/>
</dbReference>
<keyword evidence="5" id="KW-0732">Signal</keyword>
<evidence type="ECO:0000313" key="7">
    <source>
        <dbReference type="EMBL" id="CTQ33854.1"/>
    </source>
</evidence>
<dbReference type="GO" id="GO:0004115">
    <property type="term" value="F:3',5'-cyclic-AMP phosphodiesterase activity"/>
    <property type="evidence" value="ECO:0007669"/>
    <property type="project" value="UniProtKB-UniRule"/>
</dbReference>
<evidence type="ECO:0000256" key="4">
    <source>
        <dbReference type="PIRNR" id="PIRNR000962"/>
    </source>
</evidence>